<keyword evidence="4" id="KW-1185">Reference proteome</keyword>
<dbReference type="EMBL" id="CP136422">
    <property type="protein sequence ID" value="WPX71968.1"/>
    <property type="molecule type" value="Genomic_DNA"/>
</dbReference>
<keyword evidence="2" id="KW-1133">Transmembrane helix</keyword>
<feature type="compositionally biased region" description="Polar residues" evidence="1">
    <location>
        <begin position="489"/>
        <end position="500"/>
    </location>
</feature>
<reference evidence="3" key="1">
    <citation type="submission" date="2023-10" db="EMBL/GenBank/DDBJ databases">
        <title>Genome sequence of Blautia coccoides DSM 935.</title>
        <authorList>
            <person name="Boeer T."/>
            <person name="Bengelsdorf F.R."/>
            <person name="Daniel R."/>
            <person name="Poehlein A."/>
        </authorList>
    </citation>
    <scope>NUCLEOTIDE SEQUENCE [LARGE SCALE GENOMIC DNA]</scope>
    <source>
        <strain evidence="3">DSM 935</strain>
    </source>
</reference>
<evidence type="ECO:0000313" key="3">
    <source>
        <dbReference type="EMBL" id="WPX71968.1"/>
    </source>
</evidence>
<evidence type="ECO:0000256" key="2">
    <source>
        <dbReference type="SAM" id="Phobius"/>
    </source>
</evidence>
<sequence length="675" mass="75108">MREKIPAIFTFILLLTAVLVVPVQAESTDIILGSFDPNENYESYMEFSAFSGEDEYISDIIEDLSNLTVTACTENKFILSADKVFLLRMDWYIEGQPQTESEYDNIHFSIDNNIPGRYELIGKVIVPDGFRLAEGLQLPTVHVFLNIFPKDEKREIVNLNAVTPLNALIGPEIVYKDDEDYMENLNSSFYSHWIGVTSDLMHSAILDLDWDFSSVDISREGTYKVPLTIRINENFADQYFLADELAHYEKTLYVSDRESWNFYITAVFSNSFTAELSRVPSPWSDLDIYYFESEVPLEEDAIPYSQFTHCDDTSFIKISPGSISISRSKLHLNKYYYFYFKTQGAYSNIICVLDDGTNTEYSSIEGNRDGGDSTETPESPEINQPAPPSHENGNAPLEKPPAQQPGQEAPSEESPTQQPGQEAPSQGSSTQQPGDNSPPGSTQSGTPGGDIQAKPEEPATDDAAKDSDTQNKNSVPGTQSGTSGESSENAESTPASSTASLVPEEKVKKGLTEISGTRLSYLYKTYGDYIPFTGENITIKIPSSFLKKLDLKDSDLLAVQITRSDKLSFRLRILVNNIEVFPDSGMKVTVPISGHTLPDTLYLDGKKTDIEITEINGYASFEIQASGFYELKYEDESAQRNPVKRKVVPAALLLISAAALPTVYILLSKRKRVKK</sequence>
<dbReference type="Proteomes" id="UP001325248">
    <property type="component" value="Chromosome"/>
</dbReference>
<feature type="compositionally biased region" description="Basic and acidic residues" evidence="1">
    <location>
        <begin position="453"/>
        <end position="469"/>
    </location>
</feature>
<keyword evidence="2" id="KW-0472">Membrane</keyword>
<organism evidence="3 4">
    <name type="scientific">Blautia producta</name>
    <dbReference type="NCBI Taxonomy" id="33035"/>
    <lineage>
        <taxon>Bacteria</taxon>
        <taxon>Bacillati</taxon>
        <taxon>Bacillota</taxon>
        <taxon>Clostridia</taxon>
        <taxon>Lachnospirales</taxon>
        <taxon>Lachnospiraceae</taxon>
        <taxon>Blautia</taxon>
    </lineage>
</organism>
<protein>
    <submittedName>
        <fullName evidence="3">Uncharacterized protein</fullName>
    </submittedName>
</protein>
<feature type="compositionally biased region" description="Low complexity" evidence="1">
    <location>
        <begin position="477"/>
        <end position="487"/>
    </location>
</feature>
<gene>
    <name evidence="3" type="ORF">BLCOC_02920</name>
</gene>
<evidence type="ECO:0000313" key="4">
    <source>
        <dbReference type="Proteomes" id="UP001325248"/>
    </source>
</evidence>
<evidence type="ECO:0000256" key="1">
    <source>
        <dbReference type="SAM" id="MobiDB-lite"/>
    </source>
</evidence>
<proteinExistence type="predicted"/>
<accession>A0ABZ0U420</accession>
<feature type="transmembrane region" description="Helical" evidence="2">
    <location>
        <begin position="647"/>
        <end position="667"/>
    </location>
</feature>
<name>A0ABZ0U420_9FIRM</name>
<feature type="compositionally biased region" description="Polar residues" evidence="1">
    <location>
        <begin position="413"/>
        <end position="435"/>
    </location>
</feature>
<keyword evidence="2" id="KW-0812">Transmembrane</keyword>
<feature type="region of interest" description="Disordered" evidence="1">
    <location>
        <begin position="362"/>
        <end position="504"/>
    </location>
</feature>